<evidence type="ECO:0000313" key="2">
    <source>
        <dbReference type="EMBL" id="GFO00054.1"/>
    </source>
</evidence>
<dbReference type="EMBL" id="BLXT01003028">
    <property type="protein sequence ID" value="GFO00054.1"/>
    <property type="molecule type" value="Genomic_DNA"/>
</dbReference>
<protein>
    <submittedName>
        <fullName evidence="2">Uncharacterized protein</fullName>
    </submittedName>
</protein>
<comment type="caution">
    <text evidence="2">The sequence shown here is derived from an EMBL/GenBank/DDBJ whole genome shotgun (WGS) entry which is preliminary data.</text>
</comment>
<accession>A0AAV4A0D3</accession>
<reference evidence="2 3" key="1">
    <citation type="journal article" date="2021" name="Elife">
        <title>Chloroplast acquisition without the gene transfer in kleptoplastic sea slugs, Plakobranchus ocellatus.</title>
        <authorList>
            <person name="Maeda T."/>
            <person name="Takahashi S."/>
            <person name="Yoshida T."/>
            <person name="Shimamura S."/>
            <person name="Takaki Y."/>
            <person name="Nagai Y."/>
            <person name="Toyoda A."/>
            <person name="Suzuki Y."/>
            <person name="Arimoto A."/>
            <person name="Ishii H."/>
            <person name="Satoh N."/>
            <person name="Nishiyama T."/>
            <person name="Hasebe M."/>
            <person name="Maruyama T."/>
            <person name="Minagawa J."/>
            <person name="Obokata J."/>
            <person name="Shigenobu S."/>
        </authorList>
    </citation>
    <scope>NUCLEOTIDE SEQUENCE [LARGE SCALE GENOMIC DNA]</scope>
</reference>
<dbReference type="Proteomes" id="UP000735302">
    <property type="component" value="Unassembled WGS sequence"/>
</dbReference>
<gene>
    <name evidence="2" type="ORF">PoB_002655900</name>
</gene>
<sequence>MIWGFQDLFQAEETMAELEPASERLLKISCAESPLAARRPADRHSKPDGPDPELTEPRQLLTPTGHSAASARQLRPHKILDFVESELVQTPSGFGSPEFGKVLTA</sequence>
<name>A0AAV4A0D3_9GAST</name>
<feature type="compositionally biased region" description="Basic and acidic residues" evidence="1">
    <location>
        <begin position="39"/>
        <end position="49"/>
    </location>
</feature>
<feature type="region of interest" description="Disordered" evidence="1">
    <location>
        <begin position="36"/>
        <end position="73"/>
    </location>
</feature>
<keyword evidence="3" id="KW-1185">Reference proteome</keyword>
<evidence type="ECO:0000256" key="1">
    <source>
        <dbReference type="SAM" id="MobiDB-lite"/>
    </source>
</evidence>
<evidence type="ECO:0000313" key="3">
    <source>
        <dbReference type="Proteomes" id="UP000735302"/>
    </source>
</evidence>
<dbReference type="AlphaFoldDB" id="A0AAV4A0D3"/>
<organism evidence="2 3">
    <name type="scientific">Plakobranchus ocellatus</name>
    <dbReference type="NCBI Taxonomy" id="259542"/>
    <lineage>
        <taxon>Eukaryota</taxon>
        <taxon>Metazoa</taxon>
        <taxon>Spiralia</taxon>
        <taxon>Lophotrochozoa</taxon>
        <taxon>Mollusca</taxon>
        <taxon>Gastropoda</taxon>
        <taxon>Heterobranchia</taxon>
        <taxon>Euthyneura</taxon>
        <taxon>Panpulmonata</taxon>
        <taxon>Sacoglossa</taxon>
        <taxon>Placobranchoidea</taxon>
        <taxon>Plakobranchidae</taxon>
        <taxon>Plakobranchus</taxon>
    </lineage>
</organism>
<proteinExistence type="predicted"/>